<dbReference type="EMBL" id="WNYA01000001">
    <property type="protein sequence ID" value="KAG8595485.1"/>
    <property type="molecule type" value="Genomic_DNA"/>
</dbReference>
<reference evidence="1" key="1">
    <citation type="thesis" date="2020" institute="ProQuest LLC" country="789 East Eisenhower Parkway, Ann Arbor, MI, USA">
        <title>Comparative Genomics and Chromosome Evolution.</title>
        <authorList>
            <person name="Mudd A.B."/>
        </authorList>
    </citation>
    <scope>NUCLEOTIDE SEQUENCE</scope>
    <source>
        <strain evidence="1">237g6f4</strain>
        <tissue evidence="1">Blood</tissue>
    </source>
</reference>
<sequence>MSWCPEVIMLDFDGRFPLTNASGVINIMVGFSETTTAIKEPIQSLATSQIFLLDNQVAWCIGGYNKSKEIKLQKTTNAEKKYQSVKKRVAFVFEKL</sequence>
<gene>
    <name evidence="1" type="ORF">GDO81_001534</name>
</gene>
<dbReference type="Proteomes" id="UP000824782">
    <property type="component" value="Unassembled WGS sequence"/>
</dbReference>
<evidence type="ECO:0000313" key="2">
    <source>
        <dbReference type="Proteomes" id="UP000824782"/>
    </source>
</evidence>
<dbReference type="AlphaFoldDB" id="A0AAV7DEQ0"/>
<organism evidence="1 2">
    <name type="scientific">Engystomops pustulosus</name>
    <name type="common">Tungara frog</name>
    <name type="synonym">Physalaemus pustulosus</name>
    <dbReference type="NCBI Taxonomy" id="76066"/>
    <lineage>
        <taxon>Eukaryota</taxon>
        <taxon>Metazoa</taxon>
        <taxon>Chordata</taxon>
        <taxon>Craniata</taxon>
        <taxon>Vertebrata</taxon>
        <taxon>Euteleostomi</taxon>
        <taxon>Amphibia</taxon>
        <taxon>Batrachia</taxon>
        <taxon>Anura</taxon>
        <taxon>Neobatrachia</taxon>
        <taxon>Hyloidea</taxon>
        <taxon>Leptodactylidae</taxon>
        <taxon>Leiuperinae</taxon>
        <taxon>Engystomops</taxon>
    </lineage>
</organism>
<keyword evidence="2" id="KW-1185">Reference proteome</keyword>
<comment type="caution">
    <text evidence="1">The sequence shown here is derived from an EMBL/GenBank/DDBJ whole genome shotgun (WGS) entry which is preliminary data.</text>
</comment>
<accession>A0AAV7DEQ0</accession>
<evidence type="ECO:0000313" key="1">
    <source>
        <dbReference type="EMBL" id="KAG8595485.1"/>
    </source>
</evidence>
<name>A0AAV7DEQ0_ENGPU</name>
<proteinExistence type="predicted"/>
<protein>
    <submittedName>
        <fullName evidence="1">Uncharacterized protein</fullName>
    </submittedName>
</protein>